<feature type="domain" description="VOC" evidence="2">
    <location>
        <begin position="202"/>
        <end position="328"/>
    </location>
</feature>
<dbReference type="OrthoDB" id="3827654at2"/>
<feature type="compositionally biased region" description="Basic and acidic residues" evidence="1">
    <location>
        <begin position="18"/>
        <end position="30"/>
    </location>
</feature>
<dbReference type="PROSITE" id="PS51819">
    <property type="entry name" value="VOC"/>
    <property type="match status" value="1"/>
</dbReference>
<proteinExistence type="predicted"/>
<name>A0A1I0TPP9_9NOCA</name>
<dbReference type="InterPro" id="IPR029068">
    <property type="entry name" value="Glyas_Bleomycin-R_OHBP_Dase"/>
</dbReference>
<organism evidence="3 4">
    <name type="scientific">Rhodococcoides kroppenstedtii</name>
    <dbReference type="NCBI Taxonomy" id="293050"/>
    <lineage>
        <taxon>Bacteria</taxon>
        <taxon>Bacillati</taxon>
        <taxon>Actinomycetota</taxon>
        <taxon>Actinomycetes</taxon>
        <taxon>Mycobacteriales</taxon>
        <taxon>Nocardiaceae</taxon>
        <taxon>Rhodococcoides</taxon>
    </lineage>
</organism>
<evidence type="ECO:0000256" key="1">
    <source>
        <dbReference type="SAM" id="MobiDB-lite"/>
    </source>
</evidence>
<accession>A0A1I0TPP9</accession>
<dbReference type="Proteomes" id="UP000182054">
    <property type="component" value="Unassembled WGS sequence"/>
</dbReference>
<evidence type="ECO:0000313" key="4">
    <source>
        <dbReference type="Proteomes" id="UP000182054"/>
    </source>
</evidence>
<dbReference type="InterPro" id="IPR004360">
    <property type="entry name" value="Glyas_Fos-R_dOase_dom"/>
</dbReference>
<evidence type="ECO:0000259" key="2">
    <source>
        <dbReference type="PROSITE" id="PS51819"/>
    </source>
</evidence>
<keyword evidence="3" id="KW-0223">Dioxygenase</keyword>
<reference evidence="3 4" key="1">
    <citation type="submission" date="2016-10" db="EMBL/GenBank/DDBJ databases">
        <authorList>
            <person name="de Groot N.N."/>
        </authorList>
    </citation>
    <scope>NUCLEOTIDE SEQUENCE [LARGE SCALE GENOMIC DNA]</scope>
    <source>
        <strain evidence="3 4">DSM 44908</strain>
    </source>
</reference>
<dbReference type="Gene3D" id="3.10.180.10">
    <property type="entry name" value="2,3-Dihydroxybiphenyl 1,2-Dioxygenase, domain 1"/>
    <property type="match status" value="2"/>
</dbReference>
<dbReference type="SUPFAM" id="SSF54593">
    <property type="entry name" value="Glyoxalase/Bleomycin resistance protein/Dihydroxybiphenyl dioxygenase"/>
    <property type="match status" value="2"/>
</dbReference>
<protein>
    <submittedName>
        <fullName evidence="3">Glyoxalase/Bleomycin resistance protein/Dioxygenase superfamily protein</fullName>
    </submittedName>
</protein>
<gene>
    <name evidence="3" type="ORF">SAMN05444374_108130</name>
</gene>
<dbReference type="GeneID" id="85486224"/>
<feature type="region of interest" description="Disordered" evidence="1">
    <location>
        <begin position="1"/>
        <end position="44"/>
    </location>
</feature>
<keyword evidence="3" id="KW-0560">Oxidoreductase</keyword>
<dbReference type="AlphaFoldDB" id="A0A1I0TPP9"/>
<dbReference type="RefSeq" id="WP_082895266.1">
    <property type="nucleotide sequence ID" value="NZ_CP135915.1"/>
</dbReference>
<dbReference type="InterPro" id="IPR037523">
    <property type="entry name" value="VOC_core"/>
</dbReference>
<dbReference type="GO" id="GO:0051213">
    <property type="term" value="F:dioxygenase activity"/>
    <property type="evidence" value="ECO:0007669"/>
    <property type="project" value="UniProtKB-KW"/>
</dbReference>
<dbReference type="EMBL" id="FOJN01000008">
    <property type="protein sequence ID" value="SFA53741.1"/>
    <property type="molecule type" value="Genomic_DNA"/>
</dbReference>
<dbReference type="Pfam" id="PF00903">
    <property type="entry name" value="Glyoxalase"/>
    <property type="match status" value="1"/>
</dbReference>
<sequence length="399" mass="44165">MAVVDAPRHDRRVPGGHATDRHEDGHRGLHVDQGARPGEHPGRVRDPIVKVHDIAWLEFTKPDLTRARAFAEAFGFTVTLATDDELHLRGLAAGSPCVLIRRGRRTAFTAAAFRAAETADVMTLAEATGARVERLPDALGGIGVTLTDPGGQAVRVVAGVDEAPEIPGQRVHEYNFGALDPWKISRVNATQRPPREPAMVERLGHVVVQRNRYLENLTWYLEHLGLIVSDFLYYDGQRDRGPVMAFIRCDRGSEPTDHHTLAMALGPSNRYVHSAYQVCDLDAIGAGSRYLTERGYRHSWGVGRHIQGSQIFDYWRDPDGFLVEHFADGDRFDSSLEPGWAPMTASGLAQWGPPASRDFLGVTVDRRGLAEARSILSALRHDTEFDLHRLRGLMKVAST</sequence>
<evidence type="ECO:0000313" key="3">
    <source>
        <dbReference type="EMBL" id="SFA53741.1"/>
    </source>
</evidence>